<evidence type="ECO:0000259" key="6">
    <source>
        <dbReference type="Pfam" id="PF02826"/>
    </source>
</evidence>
<name>A0A3A9JJA5_9PROT</name>
<dbReference type="OrthoDB" id="9793626at2"/>
<dbReference type="SUPFAM" id="SSF51735">
    <property type="entry name" value="NAD(P)-binding Rossmann-fold domains"/>
    <property type="match status" value="1"/>
</dbReference>
<keyword evidence="9" id="KW-1185">Reference proteome</keyword>
<dbReference type="PANTHER" id="PTHR10996:SF178">
    <property type="entry name" value="2-HYDROXYACID DEHYDROGENASE YGL185C-RELATED"/>
    <property type="match status" value="1"/>
</dbReference>
<evidence type="ECO:0000313" key="10">
    <source>
        <dbReference type="Proteomes" id="UP000278036"/>
    </source>
</evidence>
<evidence type="ECO:0000313" key="9">
    <source>
        <dbReference type="Proteomes" id="UP000274097"/>
    </source>
</evidence>
<evidence type="ECO:0000313" key="8">
    <source>
        <dbReference type="EMBL" id="RMI20512.1"/>
    </source>
</evidence>
<dbReference type="Pfam" id="PF02826">
    <property type="entry name" value="2-Hacid_dh_C"/>
    <property type="match status" value="1"/>
</dbReference>
<evidence type="ECO:0000256" key="2">
    <source>
        <dbReference type="ARBA" id="ARBA00023002"/>
    </source>
</evidence>
<dbReference type="FunFam" id="3.40.50.720:FF:000213">
    <property type="entry name" value="Putative 2-hydroxyacid dehydrogenase"/>
    <property type="match status" value="1"/>
</dbReference>
<comment type="similarity">
    <text evidence="4">Belongs to the D-isomer specific 2-hydroxyacid dehydrogenase family.</text>
</comment>
<dbReference type="Proteomes" id="UP000278036">
    <property type="component" value="Unassembled WGS sequence"/>
</dbReference>
<dbReference type="InterPro" id="IPR050223">
    <property type="entry name" value="D-isomer_2-hydroxyacid_DH"/>
</dbReference>
<evidence type="ECO:0000256" key="3">
    <source>
        <dbReference type="ARBA" id="ARBA00023027"/>
    </source>
</evidence>
<dbReference type="RefSeq" id="WP_120637677.1">
    <property type="nucleotide sequence ID" value="NZ_RAQU01000030.1"/>
</dbReference>
<dbReference type="Gene3D" id="3.40.50.720">
    <property type="entry name" value="NAD(P)-binding Rossmann-like Domain"/>
    <property type="match status" value="2"/>
</dbReference>
<dbReference type="GO" id="GO:0005829">
    <property type="term" value="C:cytosol"/>
    <property type="evidence" value="ECO:0007669"/>
    <property type="project" value="TreeGrafter"/>
</dbReference>
<accession>A0A3A9JJA5</accession>
<evidence type="ECO:0000256" key="1">
    <source>
        <dbReference type="ARBA" id="ARBA00022857"/>
    </source>
</evidence>
<proteinExistence type="inferred from homology"/>
<dbReference type="SUPFAM" id="SSF52283">
    <property type="entry name" value="Formate/glycerate dehydrogenase catalytic domain-like"/>
    <property type="match status" value="1"/>
</dbReference>
<keyword evidence="1" id="KW-0521">NADP</keyword>
<dbReference type="InterPro" id="IPR036291">
    <property type="entry name" value="NAD(P)-bd_dom_sf"/>
</dbReference>
<dbReference type="InParanoid" id="A0A3A9JJA5"/>
<organism evidence="7 10">
    <name type="scientific">Teichococcus wenyumeiae</name>
    <dbReference type="NCBI Taxonomy" id="2478470"/>
    <lineage>
        <taxon>Bacteria</taxon>
        <taxon>Pseudomonadati</taxon>
        <taxon>Pseudomonadota</taxon>
        <taxon>Alphaproteobacteria</taxon>
        <taxon>Acetobacterales</taxon>
        <taxon>Roseomonadaceae</taxon>
        <taxon>Roseomonas</taxon>
    </lineage>
</organism>
<dbReference type="Pfam" id="PF00389">
    <property type="entry name" value="2-Hacid_dh"/>
    <property type="match status" value="1"/>
</dbReference>
<feature type="domain" description="D-isomer specific 2-hydroxyacid dehydrogenase catalytic" evidence="5">
    <location>
        <begin position="34"/>
        <end position="302"/>
    </location>
</feature>
<dbReference type="AlphaFoldDB" id="A0A3A9JJA5"/>
<dbReference type="PANTHER" id="PTHR10996">
    <property type="entry name" value="2-HYDROXYACID DEHYDROGENASE-RELATED"/>
    <property type="match status" value="1"/>
</dbReference>
<keyword evidence="3" id="KW-0520">NAD</keyword>
<dbReference type="EMBL" id="RFLX01000011">
    <property type="protein sequence ID" value="RMI20512.1"/>
    <property type="molecule type" value="Genomic_DNA"/>
</dbReference>
<sequence length="311" mass="32069">MIPEPILLLAPIPADLRAALAEHYTLVEKGAGPAEGIRIAITTGMTGADAALMESLPDLRLIASQGVGLDKIDLSAAGRLGIAVCHTPDELTEDVADFAIGLMYAAARRIVEADRFVRDGRWGPERMGLGVGLSGKTVGVFGMGKIGQAIARRAAGLGMAVAWSGPRPKPELPWAFLPDIAALATVADVLVLACPGGPATHHAVDARVLAALGPRGFLVNIARGSVVDEAALLAALEGRTIAGAGLDVFATEPKLDPRFLPLENAVLAPHYASLTGETRQAIIGRLLADIGRFRAGEPFLNVATPATVGAG</sequence>
<feature type="domain" description="D-isomer specific 2-hydroxyacid dehydrogenase NAD-binding" evidence="6">
    <location>
        <begin position="100"/>
        <end position="272"/>
    </location>
</feature>
<comment type="caution">
    <text evidence="7">The sequence shown here is derived from an EMBL/GenBank/DDBJ whole genome shotgun (WGS) entry which is preliminary data.</text>
</comment>
<dbReference type="GO" id="GO:0030267">
    <property type="term" value="F:glyoxylate reductase (NADPH) activity"/>
    <property type="evidence" value="ECO:0007669"/>
    <property type="project" value="TreeGrafter"/>
</dbReference>
<protein>
    <submittedName>
        <fullName evidence="7">2-hydroxyacid dehydrogenase</fullName>
    </submittedName>
</protein>
<dbReference type="CDD" id="cd12156">
    <property type="entry name" value="HPPR"/>
    <property type="match status" value="1"/>
</dbReference>
<keyword evidence="2 4" id="KW-0560">Oxidoreductase</keyword>
<dbReference type="EMBL" id="RAQU01000030">
    <property type="protein sequence ID" value="RKK04853.1"/>
    <property type="molecule type" value="Genomic_DNA"/>
</dbReference>
<gene>
    <name evidence="7" type="ORF">D6Z83_07350</name>
    <name evidence="8" type="ORF">EBE87_15320</name>
</gene>
<dbReference type="Proteomes" id="UP000274097">
    <property type="component" value="Unassembled WGS sequence"/>
</dbReference>
<dbReference type="GO" id="GO:0016618">
    <property type="term" value="F:hydroxypyruvate reductase [NAD(P)H] activity"/>
    <property type="evidence" value="ECO:0007669"/>
    <property type="project" value="TreeGrafter"/>
</dbReference>
<reference evidence="7 10" key="1">
    <citation type="submission" date="2018-09" db="EMBL/GenBank/DDBJ databases">
        <title>Roseomonas sp. nov., isolated from feces of Tibetan antelopes in the Qinghai-Tibet plateau, China.</title>
        <authorList>
            <person name="Tian Z."/>
        </authorList>
    </citation>
    <scope>NUCLEOTIDE SEQUENCE [LARGE SCALE GENOMIC DNA]</scope>
    <source>
        <strain evidence="8 9">Z23</strain>
        <strain evidence="7 10">Z24</strain>
    </source>
</reference>
<dbReference type="InterPro" id="IPR006140">
    <property type="entry name" value="D-isomer_DH_NAD-bd"/>
</dbReference>
<evidence type="ECO:0000256" key="4">
    <source>
        <dbReference type="RuleBase" id="RU003719"/>
    </source>
</evidence>
<dbReference type="GO" id="GO:0051287">
    <property type="term" value="F:NAD binding"/>
    <property type="evidence" value="ECO:0007669"/>
    <property type="project" value="InterPro"/>
</dbReference>
<evidence type="ECO:0000259" key="5">
    <source>
        <dbReference type="Pfam" id="PF00389"/>
    </source>
</evidence>
<dbReference type="InterPro" id="IPR006139">
    <property type="entry name" value="D-isomer_2_OHA_DH_cat_dom"/>
</dbReference>
<evidence type="ECO:0000313" key="7">
    <source>
        <dbReference type="EMBL" id="RKK04853.1"/>
    </source>
</evidence>